<sequence>MANPHILRVMAGDVWAVGSVYEAYVGRWSRPVATEFVRWLAVPPATRWLDAGCGTGALTDAITANAAPALVVGADMSLGFLKGPTVVNADAAALPLATGEFGAVVSGLALNFVPRPGDAIAEFARVAKPGATVAAYVWDYTDGMQMMRWFWDAAREVDPAAPDEGPRFPICHPPALEAAWTAAGLGEVSVRPIEIPTVFTDFDDYWQPFLGGQGAAPAYLARLDPDRQRAIRDRLENQLPRQADGTIALTAVAWAVRGLRVESGTNRADVRMA</sequence>
<dbReference type="GO" id="GO:0008757">
    <property type="term" value="F:S-adenosylmethionine-dependent methyltransferase activity"/>
    <property type="evidence" value="ECO:0007669"/>
    <property type="project" value="InterPro"/>
</dbReference>
<organism evidence="2 3">
    <name type="scientific">Paractinoplanes tereljensis</name>
    <dbReference type="NCBI Taxonomy" id="571912"/>
    <lineage>
        <taxon>Bacteria</taxon>
        <taxon>Bacillati</taxon>
        <taxon>Actinomycetota</taxon>
        <taxon>Actinomycetes</taxon>
        <taxon>Micromonosporales</taxon>
        <taxon>Micromonosporaceae</taxon>
        <taxon>Paractinoplanes</taxon>
    </lineage>
</organism>
<dbReference type="InterPro" id="IPR013216">
    <property type="entry name" value="Methyltransf_11"/>
</dbReference>
<keyword evidence="2" id="KW-0808">Transferase</keyword>
<accession>A0A919NGE7</accession>
<dbReference type="EMBL" id="BOMY01000002">
    <property type="protein sequence ID" value="GIF18115.1"/>
    <property type="molecule type" value="Genomic_DNA"/>
</dbReference>
<feature type="domain" description="Methyltransferase type 11" evidence="1">
    <location>
        <begin position="49"/>
        <end position="133"/>
    </location>
</feature>
<dbReference type="Gene3D" id="3.40.50.150">
    <property type="entry name" value="Vaccinia Virus protein VP39"/>
    <property type="match status" value="1"/>
</dbReference>
<evidence type="ECO:0000259" key="1">
    <source>
        <dbReference type="Pfam" id="PF08241"/>
    </source>
</evidence>
<dbReference type="Pfam" id="PF08241">
    <property type="entry name" value="Methyltransf_11"/>
    <property type="match status" value="1"/>
</dbReference>
<dbReference type="AlphaFoldDB" id="A0A919NGE7"/>
<name>A0A919NGE7_9ACTN</name>
<dbReference type="PANTHER" id="PTHR43591">
    <property type="entry name" value="METHYLTRANSFERASE"/>
    <property type="match status" value="1"/>
</dbReference>
<protein>
    <submittedName>
        <fullName evidence="2">Methyltransferase</fullName>
    </submittedName>
</protein>
<dbReference type="PANTHER" id="PTHR43591:SF99">
    <property type="entry name" value="OS06G0646000 PROTEIN"/>
    <property type="match status" value="1"/>
</dbReference>
<gene>
    <name evidence="2" type="ORF">Ate02nite_08450</name>
</gene>
<reference evidence="2" key="1">
    <citation type="submission" date="2021-01" db="EMBL/GenBank/DDBJ databases">
        <title>Whole genome shotgun sequence of Actinoplanes tereljensis NBRC 105297.</title>
        <authorList>
            <person name="Komaki H."/>
            <person name="Tamura T."/>
        </authorList>
    </citation>
    <scope>NUCLEOTIDE SEQUENCE</scope>
    <source>
        <strain evidence="2">NBRC 105297</strain>
    </source>
</reference>
<proteinExistence type="predicted"/>
<keyword evidence="2" id="KW-0489">Methyltransferase</keyword>
<comment type="caution">
    <text evidence="2">The sequence shown here is derived from an EMBL/GenBank/DDBJ whole genome shotgun (WGS) entry which is preliminary data.</text>
</comment>
<dbReference type="CDD" id="cd02440">
    <property type="entry name" value="AdoMet_MTases"/>
    <property type="match status" value="1"/>
</dbReference>
<dbReference type="Proteomes" id="UP000623608">
    <property type="component" value="Unassembled WGS sequence"/>
</dbReference>
<evidence type="ECO:0000313" key="2">
    <source>
        <dbReference type="EMBL" id="GIF18115.1"/>
    </source>
</evidence>
<dbReference type="SUPFAM" id="SSF53335">
    <property type="entry name" value="S-adenosyl-L-methionine-dependent methyltransferases"/>
    <property type="match status" value="1"/>
</dbReference>
<dbReference type="InterPro" id="IPR029063">
    <property type="entry name" value="SAM-dependent_MTases_sf"/>
</dbReference>
<dbReference type="GO" id="GO:0032259">
    <property type="term" value="P:methylation"/>
    <property type="evidence" value="ECO:0007669"/>
    <property type="project" value="UniProtKB-KW"/>
</dbReference>
<evidence type="ECO:0000313" key="3">
    <source>
        <dbReference type="Proteomes" id="UP000623608"/>
    </source>
</evidence>
<keyword evidence="3" id="KW-1185">Reference proteome</keyword>